<dbReference type="Proteomes" id="UP000033725">
    <property type="component" value="Unassembled WGS sequence"/>
</dbReference>
<name>A0A0F0KHJ0_9MICO</name>
<dbReference type="AlphaFoldDB" id="A0A0F0KHJ0"/>
<keyword evidence="1" id="KW-0472">Membrane</keyword>
<evidence type="ECO:0000256" key="1">
    <source>
        <dbReference type="SAM" id="Phobius"/>
    </source>
</evidence>
<reference evidence="2 3" key="1">
    <citation type="submission" date="2015-02" db="EMBL/GenBank/DDBJ databases">
        <title>Draft genome sequences of ten Microbacterium spp. with emphasis on heavy metal contaminated environments.</title>
        <authorList>
            <person name="Corretto E."/>
        </authorList>
    </citation>
    <scope>NUCLEOTIDE SEQUENCE [LARGE SCALE GENOMIC DNA]</scope>
    <source>
        <strain evidence="2 3">BEL163</strain>
    </source>
</reference>
<sequence>MAFSRREFWRGAIAAWVTFNALFLMVTTVVLTIMSRSLQTLFSILIMVAWFQLLFVVAASALATIIGSGAAFGLGRLLRTTTGTRRHLMAFAGLGLVVGGVVIAVVGVVPANLTGEFGFVLTDISEPYIALPLLGMSAVSVAYGWYWSASRALCADPARQSPVAEAQPAG</sequence>
<feature type="transmembrane region" description="Helical" evidence="1">
    <location>
        <begin position="129"/>
        <end position="149"/>
    </location>
</feature>
<feature type="transmembrane region" description="Helical" evidence="1">
    <location>
        <begin position="12"/>
        <end position="34"/>
    </location>
</feature>
<keyword evidence="1" id="KW-0812">Transmembrane</keyword>
<evidence type="ECO:0000313" key="3">
    <source>
        <dbReference type="Proteomes" id="UP000033725"/>
    </source>
</evidence>
<accession>A0A0F0KHJ0</accession>
<feature type="transmembrane region" description="Helical" evidence="1">
    <location>
        <begin position="88"/>
        <end position="109"/>
    </location>
</feature>
<dbReference type="PATRIC" id="fig|82380.10.peg.2971"/>
<dbReference type="EMBL" id="JYIV01000029">
    <property type="protein sequence ID" value="KJL19620.1"/>
    <property type="molecule type" value="Genomic_DNA"/>
</dbReference>
<feature type="transmembrane region" description="Helical" evidence="1">
    <location>
        <begin position="40"/>
        <end position="67"/>
    </location>
</feature>
<organism evidence="2 3">
    <name type="scientific">Microbacterium oxydans</name>
    <dbReference type="NCBI Taxonomy" id="82380"/>
    <lineage>
        <taxon>Bacteria</taxon>
        <taxon>Bacillati</taxon>
        <taxon>Actinomycetota</taxon>
        <taxon>Actinomycetes</taxon>
        <taxon>Micrococcales</taxon>
        <taxon>Microbacteriaceae</taxon>
        <taxon>Microbacterium</taxon>
    </lineage>
</organism>
<keyword evidence="1" id="KW-1133">Transmembrane helix</keyword>
<protein>
    <submittedName>
        <fullName evidence="2">Uncharacterized protein</fullName>
    </submittedName>
</protein>
<gene>
    <name evidence="2" type="ORF">RN51_02962</name>
</gene>
<proteinExistence type="predicted"/>
<evidence type="ECO:0000313" key="2">
    <source>
        <dbReference type="EMBL" id="KJL19620.1"/>
    </source>
</evidence>
<comment type="caution">
    <text evidence="2">The sequence shown here is derived from an EMBL/GenBank/DDBJ whole genome shotgun (WGS) entry which is preliminary data.</text>
</comment>